<accession>A0A7K3LYW7</accession>
<protein>
    <recommendedName>
        <fullName evidence="3">IS3 family transposase</fullName>
    </recommendedName>
</protein>
<dbReference type="AlphaFoldDB" id="A0A7K3LYW7"/>
<proteinExistence type="predicted"/>
<dbReference type="Proteomes" id="UP000460435">
    <property type="component" value="Unassembled WGS sequence"/>
</dbReference>
<evidence type="ECO:0008006" key="3">
    <source>
        <dbReference type="Google" id="ProtNLM"/>
    </source>
</evidence>
<dbReference type="InterPro" id="IPR050900">
    <property type="entry name" value="Transposase_IS3/IS150/IS904"/>
</dbReference>
<dbReference type="PANTHER" id="PTHR46889:SF4">
    <property type="entry name" value="TRANSPOSASE INSO FOR INSERTION SEQUENCE ELEMENT IS911B-RELATED"/>
    <property type="match status" value="1"/>
</dbReference>
<evidence type="ECO:0000313" key="2">
    <source>
        <dbReference type="Proteomes" id="UP000460435"/>
    </source>
</evidence>
<comment type="caution">
    <text evidence="1">The sequence shown here is derived from an EMBL/GenBank/DDBJ whole genome shotgun (WGS) entry which is preliminary data.</text>
</comment>
<organism evidence="1 2">
    <name type="scientific">Phytoactinopolyspora mesophila</name>
    <dbReference type="NCBI Taxonomy" id="2650750"/>
    <lineage>
        <taxon>Bacteria</taxon>
        <taxon>Bacillati</taxon>
        <taxon>Actinomycetota</taxon>
        <taxon>Actinomycetes</taxon>
        <taxon>Jiangellales</taxon>
        <taxon>Jiangellaceae</taxon>
        <taxon>Phytoactinopolyspora</taxon>
    </lineage>
</organism>
<keyword evidence="2" id="KW-1185">Reference proteome</keyword>
<gene>
    <name evidence="1" type="ORF">F7O44_02225</name>
</gene>
<evidence type="ECO:0000313" key="1">
    <source>
        <dbReference type="EMBL" id="NDL55882.1"/>
    </source>
</evidence>
<dbReference type="EMBL" id="WLZY01000001">
    <property type="protein sequence ID" value="NDL55882.1"/>
    <property type="molecule type" value="Genomic_DNA"/>
</dbReference>
<sequence>MEAEKATYEVVRMARLLGVSRSGFYDWQARQSAGASPRQQRRAVLTEKIKRFHAASDHVYGAPRILADLRDDGEQAVVYILLATTM</sequence>
<name>A0A7K3LYW7_9ACTN</name>
<reference evidence="1 2" key="1">
    <citation type="submission" date="2019-11" db="EMBL/GenBank/DDBJ databases">
        <authorList>
            <person name="Li X.-J."/>
            <person name="Feng X.-M."/>
        </authorList>
    </citation>
    <scope>NUCLEOTIDE SEQUENCE [LARGE SCALE GENOMIC DNA]</scope>
    <source>
        <strain evidence="1 2">XMNu-373</strain>
    </source>
</reference>
<dbReference type="PANTHER" id="PTHR46889">
    <property type="entry name" value="TRANSPOSASE INSF FOR INSERTION SEQUENCE IS3B-RELATED"/>
    <property type="match status" value="1"/>
</dbReference>
<dbReference type="RefSeq" id="WP_162448546.1">
    <property type="nucleotide sequence ID" value="NZ_WLZY01000001.1"/>
</dbReference>